<keyword evidence="5 10" id="KW-0552">Olfaction</keyword>
<dbReference type="Pfam" id="PF02949">
    <property type="entry name" value="7tm_6"/>
    <property type="match status" value="1"/>
</dbReference>
<protein>
    <recommendedName>
        <fullName evidence="10">Odorant receptor</fullName>
    </recommendedName>
</protein>
<dbReference type="AlphaFoldDB" id="A0AAW2FHD5"/>
<keyword evidence="12" id="KW-1185">Reference proteome</keyword>
<evidence type="ECO:0000313" key="12">
    <source>
        <dbReference type="Proteomes" id="UP001430953"/>
    </source>
</evidence>
<comment type="caution">
    <text evidence="10">Lacks conserved residue(s) required for the propagation of feature annotation.</text>
</comment>
<evidence type="ECO:0000256" key="6">
    <source>
        <dbReference type="ARBA" id="ARBA00022989"/>
    </source>
</evidence>
<keyword evidence="9 10" id="KW-0807">Transducer</keyword>
<feature type="transmembrane region" description="Helical" evidence="10">
    <location>
        <begin position="309"/>
        <end position="330"/>
    </location>
</feature>
<organism evidence="11 12">
    <name type="scientific">Cardiocondyla obscurior</name>
    <dbReference type="NCBI Taxonomy" id="286306"/>
    <lineage>
        <taxon>Eukaryota</taxon>
        <taxon>Metazoa</taxon>
        <taxon>Ecdysozoa</taxon>
        <taxon>Arthropoda</taxon>
        <taxon>Hexapoda</taxon>
        <taxon>Insecta</taxon>
        <taxon>Pterygota</taxon>
        <taxon>Neoptera</taxon>
        <taxon>Endopterygota</taxon>
        <taxon>Hymenoptera</taxon>
        <taxon>Apocrita</taxon>
        <taxon>Aculeata</taxon>
        <taxon>Formicoidea</taxon>
        <taxon>Formicidae</taxon>
        <taxon>Myrmicinae</taxon>
        <taxon>Cardiocondyla</taxon>
    </lineage>
</organism>
<feature type="transmembrane region" description="Helical" evidence="10">
    <location>
        <begin position="174"/>
        <end position="195"/>
    </location>
</feature>
<keyword evidence="2" id="KW-1003">Cell membrane</keyword>
<evidence type="ECO:0000313" key="11">
    <source>
        <dbReference type="EMBL" id="KAL0114191.1"/>
    </source>
</evidence>
<reference evidence="11 12" key="1">
    <citation type="submission" date="2023-03" db="EMBL/GenBank/DDBJ databases">
        <title>High recombination rates correlate with genetic variation in Cardiocondyla obscurior ants.</title>
        <authorList>
            <person name="Errbii M."/>
        </authorList>
    </citation>
    <scope>NUCLEOTIDE SEQUENCE [LARGE SCALE GENOMIC DNA]</scope>
    <source>
        <strain evidence="11">Alpha-2009</strain>
        <tissue evidence="11">Whole body</tissue>
    </source>
</reference>
<evidence type="ECO:0000256" key="9">
    <source>
        <dbReference type="ARBA" id="ARBA00023224"/>
    </source>
</evidence>
<proteinExistence type="inferred from homology"/>
<evidence type="ECO:0000256" key="4">
    <source>
        <dbReference type="ARBA" id="ARBA00022692"/>
    </source>
</evidence>
<keyword evidence="3 10" id="KW-0716">Sensory transduction</keyword>
<keyword evidence="4 10" id="KW-0812">Transmembrane</keyword>
<keyword evidence="7 10" id="KW-0472">Membrane</keyword>
<comment type="subcellular location">
    <subcellularLocation>
        <location evidence="1 10">Cell membrane</location>
        <topology evidence="1 10">Multi-pass membrane protein</topology>
    </subcellularLocation>
</comment>
<evidence type="ECO:0000256" key="1">
    <source>
        <dbReference type="ARBA" id="ARBA00004651"/>
    </source>
</evidence>
<comment type="similarity">
    <text evidence="10">Belongs to the insect chemoreceptor superfamily. Heteromeric odorant receptor channel (TC 1.A.69) family.</text>
</comment>
<name>A0AAW2FHD5_9HYME</name>
<keyword evidence="8 10" id="KW-0675">Receptor</keyword>
<evidence type="ECO:0000256" key="2">
    <source>
        <dbReference type="ARBA" id="ARBA00022475"/>
    </source>
</evidence>
<dbReference type="PANTHER" id="PTHR21137">
    <property type="entry name" value="ODORANT RECEPTOR"/>
    <property type="match status" value="1"/>
</dbReference>
<feature type="transmembrane region" description="Helical" evidence="10">
    <location>
        <begin position="32"/>
        <end position="53"/>
    </location>
</feature>
<feature type="transmembrane region" description="Helical" evidence="10">
    <location>
        <begin position="283"/>
        <end position="303"/>
    </location>
</feature>
<evidence type="ECO:0000256" key="3">
    <source>
        <dbReference type="ARBA" id="ARBA00022606"/>
    </source>
</evidence>
<dbReference type="EMBL" id="JADYXP020000011">
    <property type="protein sequence ID" value="KAL0114191.1"/>
    <property type="molecule type" value="Genomic_DNA"/>
</dbReference>
<sequence length="406" mass="47372">MLENFLREYNNNRILLLTTGLWPYQNKLVRSLLWTFCFLLELSYYPFEILLLYDHSDDAQLIFEGCYQILILTIFLVRHLKDCLNRGKMRWIYEAIDRHWSIFTDDIEVRIMEEYSILSRKLVTYYTIIICGTLLVIIILPLTPIFLDIIVPLNESRPRLFAVEIEFRVNKTDYYFPIYCYISAVIIVGSIITLGTDTMHIICASHACSLFAAVSKQIENVTLKVNDDNGDIKENKHGINKNVDLCVSQEEMIYQKYIICLKKHQLAIEFVDMLNSSYKECSLAILIILLGVLTLSGLRIIYVLNQFRILIKFLLVLITTLFALIVVCYSGQRIMDESQKIFYEAYTAEWYRFSPRLKSLLRIILYRSSVPCKLRAGNIIPLSIATYATVIRMSMSYYTTLLSIQD</sequence>
<dbReference type="GO" id="GO:0005549">
    <property type="term" value="F:odorant binding"/>
    <property type="evidence" value="ECO:0007669"/>
    <property type="project" value="InterPro"/>
</dbReference>
<feature type="transmembrane region" description="Helical" evidence="10">
    <location>
        <begin position="59"/>
        <end position="80"/>
    </location>
</feature>
<accession>A0AAW2FHD5</accession>
<comment type="caution">
    <text evidence="11">The sequence shown here is derived from an EMBL/GenBank/DDBJ whole genome shotgun (WGS) entry which is preliminary data.</text>
</comment>
<dbReference type="GO" id="GO:0005886">
    <property type="term" value="C:plasma membrane"/>
    <property type="evidence" value="ECO:0007669"/>
    <property type="project" value="UniProtKB-SubCell"/>
</dbReference>
<dbReference type="GO" id="GO:0007165">
    <property type="term" value="P:signal transduction"/>
    <property type="evidence" value="ECO:0007669"/>
    <property type="project" value="UniProtKB-KW"/>
</dbReference>
<keyword evidence="6 10" id="KW-1133">Transmembrane helix</keyword>
<feature type="transmembrane region" description="Helical" evidence="10">
    <location>
        <begin position="122"/>
        <end position="147"/>
    </location>
</feature>
<evidence type="ECO:0000256" key="8">
    <source>
        <dbReference type="ARBA" id="ARBA00023170"/>
    </source>
</evidence>
<dbReference type="InterPro" id="IPR004117">
    <property type="entry name" value="7tm6_olfct_rcpt"/>
</dbReference>
<dbReference type="PANTHER" id="PTHR21137:SF35">
    <property type="entry name" value="ODORANT RECEPTOR 19A-RELATED"/>
    <property type="match status" value="1"/>
</dbReference>
<dbReference type="GO" id="GO:0004984">
    <property type="term" value="F:olfactory receptor activity"/>
    <property type="evidence" value="ECO:0007669"/>
    <property type="project" value="InterPro"/>
</dbReference>
<evidence type="ECO:0000256" key="7">
    <source>
        <dbReference type="ARBA" id="ARBA00023136"/>
    </source>
</evidence>
<evidence type="ECO:0000256" key="5">
    <source>
        <dbReference type="ARBA" id="ARBA00022725"/>
    </source>
</evidence>
<evidence type="ECO:0000256" key="10">
    <source>
        <dbReference type="RuleBase" id="RU351113"/>
    </source>
</evidence>
<gene>
    <name evidence="11" type="ORF">PUN28_011483</name>
</gene>
<dbReference type="Proteomes" id="UP001430953">
    <property type="component" value="Unassembled WGS sequence"/>
</dbReference>